<accession>A0A1I8AVJ7</accession>
<comment type="subcellular location">
    <subcellularLocation>
        <location evidence="1">Nucleus</location>
    </subcellularLocation>
</comment>
<dbReference type="InterPro" id="IPR009057">
    <property type="entry name" value="Homeodomain-like_sf"/>
</dbReference>
<feature type="domain" description="Rhodanese" evidence="4">
    <location>
        <begin position="202"/>
        <end position="268"/>
    </location>
</feature>
<keyword evidence="2" id="KW-0677">Repeat</keyword>
<reference evidence="7" key="1">
    <citation type="submission" date="2016-11" db="UniProtKB">
        <authorList>
            <consortium name="WormBaseParasite"/>
        </authorList>
    </citation>
    <scope>IDENTIFICATION</scope>
</reference>
<organism evidence="6 7">
    <name type="scientific">Steinernema glaseri</name>
    <dbReference type="NCBI Taxonomy" id="37863"/>
    <lineage>
        <taxon>Eukaryota</taxon>
        <taxon>Metazoa</taxon>
        <taxon>Ecdysozoa</taxon>
        <taxon>Nematoda</taxon>
        <taxon>Chromadorea</taxon>
        <taxon>Rhabditida</taxon>
        <taxon>Tylenchina</taxon>
        <taxon>Panagrolaimomorpha</taxon>
        <taxon>Strongyloidoidea</taxon>
        <taxon>Steinernematidae</taxon>
        <taxon>Steinernema</taxon>
    </lineage>
</organism>
<dbReference type="Proteomes" id="UP000095287">
    <property type="component" value="Unplaced"/>
</dbReference>
<dbReference type="InterPro" id="IPR025722">
    <property type="entry name" value="TetR"/>
</dbReference>
<feature type="domain" description="Rhodanese" evidence="4">
    <location>
        <begin position="298"/>
        <end position="339"/>
    </location>
</feature>
<dbReference type="InterPro" id="IPR051126">
    <property type="entry name" value="Thiosulfate_sulfurtransferase"/>
</dbReference>
<dbReference type="SUPFAM" id="SSF52821">
    <property type="entry name" value="Rhodanese/Cell cycle control phosphatase"/>
    <property type="match status" value="2"/>
</dbReference>
<proteinExistence type="predicted"/>
<dbReference type="Gene3D" id="3.40.250.10">
    <property type="entry name" value="Rhodanese-like domain"/>
    <property type="match status" value="1"/>
</dbReference>
<dbReference type="AlphaFoldDB" id="A0A1I8AVJ7"/>
<feature type="domain" description="HTH tetR-type" evidence="5">
    <location>
        <begin position="11"/>
        <end position="71"/>
    </location>
</feature>
<dbReference type="GO" id="GO:0005634">
    <property type="term" value="C:nucleus"/>
    <property type="evidence" value="ECO:0007669"/>
    <property type="project" value="UniProtKB-SubCell"/>
</dbReference>
<dbReference type="Pfam" id="PF00581">
    <property type="entry name" value="Rhodanese"/>
    <property type="match status" value="1"/>
</dbReference>
<evidence type="ECO:0000313" key="7">
    <source>
        <dbReference type="WBParaSite" id="L893_g9948.t1"/>
    </source>
</evidence>
<dbReference type="InterPro" id="IPR001763">
    <property type="entry name" value="Rhodanese-like_dom"/>
</dbReference>
<dbReference type="PANTHER" id="PTHR43855:SF1">
    <property type="entry name" value="THIOSULFATE SULFURTRANSFERASE"/>
    <property type="match status" value="1"/>
</dbReference>
<dbReference type="GO" id="GO:0003677">
    <property type="term" value="F:DNA binding"/>
    <property type="evidence" value="ECO:0007669"/>
    <property type="project" value="UniProtKB-KW"/>
</dbReference>
<dbReference type="PROSITE" id="PS50977">
    <property type="entry name" value="HTH_TETR_2"/>
    <property type="match status" value="1"/>
</dbReference>
<dbReference type="PRINTS" id="PR00455">
    <property type="entry name" value="HTHTETR"/>
</dbReference>
<dbReference type="PROSITE" id="PS50206">
    <property type="entry name" value="RHODANESE_3"/>
    <property type="match status" value="2"/>
</dbReference>
<dbReference type="InterPro" id="IPR036873">
    <property type="entry name" value="Rhodanese-like_dom_sf"/>
</dbReference>
<dbReference type="SUPFAM" id="SSF46689">
    <property type="entry name" value="Homeodomain-like"/>
    <property type="match status" value="1"/>
</dbReference>
<sequence>MPLELTMAPRIKTRELIVQNSLELFNQQGERSVSTNHIAAHMEISPGNLYYHFANKQAIIAVLFTQYEALVEGFLRPPQGRAATVEDKRFYLEALLSAMWNYRFLHRDLEHLLGHDPTLAARYRRFSQRCLLQGQAIYRGFVEADIVAMDTVQIESLTLNAWIVLTSWVRFLCTTREHSAHLSEEAIKRGVYQGVTGRHPLPDPQQLIQRLRSWGIDNDSDVVLYDDGPGAFAARAWWLLAWLGKRDGVAILDGGLKAWHAAGLPLSLDACDKREGNFSGQPDASLVLDAAELANGLGTPDLTLLDARALPRFRGEVEPIDPVAGHIPGAHCAAFTDNL</sequence>
<dbReference type="PANTHER" id="PTHR43855">
    <property type="entry name" value="THIOSULFATE SULFURTRANSFERASE"/>
    <property type="match status" value="1"/>
</dbReference>
<protein>
    <submittedName>
        <fullName evidence="7">HTH tetR-type domain-containing protein</fullName>
    </submittedName>
</protein>
<evidence type="ECO:0000259" key="4">
    <source>
        <dbReference type="PROSITE" id="PS50206"/>
    </source>
</evidence>
<dbReference type="Gene3D" id="1.10.357.10">
    <property type="entry name" value="Tetracycline Repressor, domain 2"/>
    <property type="match status" value="1"/>
</dbReference>
<keyword evidence="3" id="KW-0238">DNA-binding</keyword>
<dbReference type="Pfam" id="PF13972">
    <property type="entry name" value="TetR"/>
    <property type="match status" value="1"/>
</dbReference>
<keyword evidence="6" id="KW-1185">Reference proteome</keyword>
<dbReference type="InterPro" id="IPR001647">
    <property type="entry name" value="HTH_TetR"/>
</dbReference>
<evidence type="ECO:0000256" key="2">
    <source>
        <dbReference type="ARBA" id="ARBA00022737"/>
    </source>
</evidence>
<evidence type="ECO:0000256" key="1">
    <source>
        <dbReference type="ARBA" id="ARBA00004123"/>
    </source>
</evidence>
<evidence type="ECO:0000259" key="5">
    <source>
        <dbReference type="PROSITE" id="PS50977"/>
    </source>
</evidence>
<dbReference type="CDD" id="cd01448">
    <property type="entry name" value="TST_Repeat_1"/>
    <property type="match status" value="1"/>
</dbReference>
<name>A0A1I8AVJ7_9BILA</name>
<dbReference type="WBParaSite" id="L893_g9948.t1">
    <property type="protein sequence ID" value="L893_g9948.t1"/>
    <property type="gene ID" value="L893_g9948"/>
</dbReference>
<evidence type="ECO:0000256" key="3">
    <source>
        <dbReference type="ARBA" id="ARBA00023125"/>
    </source>
</evidence>
<evidence type="ECO:0000313" key="6">
    <source>
        <dbReference type="Proteomes" id="UP000095287"/>
    </source>
</evidence>
<dbReference type="Pfam" id="PF00440">
    <property type="entry name" value="TetR_N"/>
    <property type="match status" value="1"/>
</dbReference>